<dbReference type="RefSeq" id="WP_009481256.1">
    <property type="nucleotide sequence ID" value="NZ_BAFE01000009.1"/>
</dbReference>
<dbReference type="OrthoDB" id="9936881at2"/>
<sequence>MAAVISETSSNPVALERFRRDLGELWNDVAPLCHSTEDPAELVAALHAQDGTVHRALPDLEALLAGWRHYDTTSRAILTGAVTYVTETTPTRDGAVAGAGETVGGHDGEVVVDAAIRAILRRR</sequence>
<organism evidence="1 2">
    <name type="scientific">Mobilicoccus pelagius NBRC 104925</name>
    <dbReference type="NCBI Taxonomy" id="1089455"/>
    <lineage>
        <taxon>Bacteria</taxon>
        <taxon>Bacillati</taxon>
        <taxon>Actinomycetota</taxon>
        <taxon>Actinomycetes</taxon>
        <taxon>Micrococcales</taxon>
        <taxon>Dermatophilaceae</taxon>
        <taxon>Mobilicoccus</taxon>
    </lineage>
</organism>
<keyword evidence="2" id="KW-1185">Reference proteome</keyword>
<dbReference type="EMBL" id="BAFE01000009">
    <property type="protein sequence ID" value="GAB47358.1"/>
    <property type="molecule type" value="Genomic_DNA"/>
</dbReference>
<evidence type="ECO:0000313" key="1">
    <source>
        <dbReference type="EMBL" id="GAB47358.1"/>
    </source>
</evidence>
<comment type="caution">
    <text evidence="1">The sequence shown here is derived from an EMBL/GenBank/DDBJ whole genome shotgun (WGS) entry which is preliminary data.</text>
</comment>
<gene>
    <name evidence="1" type="ORF">MOPEL_009_00480</name>
</gene>
<dbReference type="Proteomes" id="UP000004367">
    <property type="component" value="Unassembled WGS sequence"/>
</dbReference>
<dbReference type="AlphaFoldDB" id="H5UNQ0"/>
<reference evidence="1 2" key="1">
    <citation type="submission" date="2012-02" db="EMBL/GenBank/DDBJ databases">
        <title>Whole genome shotgun sequence of Mobilicoccus pelagius NBRC 104925.</title>
        <authorList>
            <person name="Yoshida Y."/>
            <person name="Hosoyama A."/>
            <person name="Tsuchikane K."/>
            <person name="Katsumata H."/>
            <person name="Yamazaki S."/>
            <person name="Fujita N."/>
        </authorList>
    </citation>
    <scope>NUCLEOTIDE SEQUENCE [LARGE SCALE GENOMIC DNA]</scope>
    <source>
        <strain evidence="1 2">NBRC 104925</strain>
    </source>
</reference>
<evidence type="ECO:0000313" key="2">
    <source>
        <dbReference type="Proteomes" id="UP000004367"/>
    </source>
</evidence>
<name>H5UNQ0_9MICO</name>
<proteinExistence type="predicted"/>
<protein>
    <submittedName>
        <fullName evidence="1">Uncharacterized protein</fullName>
    </submittedName>
</protein>
<accession>H5UNQ0</accession>